<dbReference type="Pfam" id="PF07811">
    <property type="entry name" value="TadE"/>
    <property type="match status" value="1"/>
</dbReference>
<keyword evidence="4" id="KW-1185">Reference proteome</keyword>
<dbReference type="RefSeq" id="WP_208815220.1">
    <property type="nucleotide sequence ID" value="NZ_WVUH01000180.1"/>
</dbReference>
<keyword evidence="1" id="KW-0472">Membrane</keyword>
<evidence type="ECO:0000313" key="3">
    <source>
        <dbReference type="EMBL" id="MBO4208231.1"/>
    </source>
</evidence>
<feature type="domain" description="TadE-like" evidence="2">
    <location>
        <begin position="17"/>
        <end position="59"/>
    </location>
</feature>
<evidence type="ECO:0000259" key="2">
    <source>
        <dbReference type="Pfam" id="PF07811"/>
    </source>
</evidence>
<sequence>MSPVERGPVERFPADRGSVAVEVAILVPAFLMLIVLAAVVGRTAIAQNAVDLAAHDAARAASISRTMTTARAEGETQALAQVRRQGLRCDYLTVTLAGIDGANRRISLAAAFDTPVGTPVSITSHVVCDVSLRDLFGAPSPTRRVEAWFVSPMDRYRPRSAT</sequence>
<comment type="caution">
    <text evidence="3">The sequence shown here is derived from an EMBL/GenBank/DDBJ whole genome shotgun (WGS) entry which is preliminary data.</text>
</comment>
<feature type="transmembrane region" description="Helical" evidence="1">
    <location>
        <begin position="20"/>
        <end position="40"/>
    </location>
</feature>
<gene>
    <name evidence="3" type="ORF">GSF22_19785</name>
</gene>
<reference evidence="3 4" key="1">
    <citation type="submission" date="2019-12" db="EMBL/GenBank/DDBJ databases">
        <title>Whole genome sequencing of endophytic Actinobacterium Micromonospora sp. MPMI6T.</title>
        <authorList>
            <person name="Evv R."/>
            <person name="Podile A.R."/>
        </authorList>
    </citation>
    <scope>NUCLEOTIDE SEQUENCE [LARGE SCALE GENOMIC DNA]</scope>
    <source>
        <strain evidence="3 4">MPMI6</strain>
    </source>
</reference>
<protein>
    <submittedName>
        <fullName evidence="3">Pilus assembly protein</fullName>
    </submittedName>
</protein>
<evidence type="ECO:0000256" key="1">
    <source>
        <dbReference type="SAM" id="Phobius"/>
    </source>
</evidence>
<evidence type="ECO:0000313" key="4">
    <source>
        <dbReference type="Proteomes" id="UP000823521"/>
    </source>
</evidence>
<dbReference type="EMBL" id="WVUH01000180">
    <property type="protein sequence ID" value="MBO4208231.1"/>
    <property type="molecule type" value="Genomic_DNA"/>
</dbReference>
<organism evidence="3 4">
    <name type="scientific">Micromonospora echinofusca</name>
    <dbReference type="NCBI Taxonomy" id="47858"/>
    <lineage>
        <taxon>Bacteria</taxon>
        <taxon>Bacillati</taxon>
        <taxon>Actinomycetota</taxon>
        <taxon>Actinomycetes</taxon>
        <taxon>Micromonosporales</taxon>
        <taxon>Micromonosporaceae</taxon>
        <taxon>Micromonospora</taxon>
    </lineage>
</organism>
<dbReference type="Proteomes" id="UP000823521">
    <property type="component" value="Unassembled WGS sequence"/>
</dbReference>
<keyword evidence="1" id="KW-0812">Transmembrane</keyword>
<keyword evidence="1" id="KW-1133">Transmembrane helix</keyword>
<dbReference type="InterPro" id="IPR012495">
    <property type="entry name" value="TadE-like_dom"/>
</dbReference>
<proteinExistence type="predicted"/>
<name>A0ABS3VUP0_MICEH</name>
<accession>A0ABS3VUP0</accession>